<dbReference type="RefSeq" id="XP_026145446.1">
    <property type="nucleotide sequence ID" value="XM_026289661.1"/>
</dbReference>
<feature type="domain" description="CCHC-type" evidence="3">
    <location>
        <begin position="217"/>
        <end position="232"/>
    </location>
</feature>
<sequence>MAEGSEGTGSEMGFEEEGGRDRNVWNVMRSRKRKKKEKAVPNIDETDSEQSVTIANKQQEEEYKVIMKLSQEGSSFGEWNPIQLTKSINKLLGEVKNAKVLRSGALLIFCRNKTQQEKAIELNRMDGKRIKCILTGNKALIRGVITGIPINVAEDQIRDNVTGAKVLEIKRLRTTRNGEKCNSLSVMIKFDEEKLPSKIYIGYMSYEVRPYIPPPLRCYKCQRYGHVAAVCKGKQRCGRCSGEHEYGECGEGVKLKCCNCGGEHSSAYRGCEASKRAMEVQRVRSLQGITYAEAVKKVSKEKEAYKPDLKENKSVSCGKCETIEAKEDLLVMGKNEFVLFMVEVINCSAQTDRKTEKIKIIVKSAEKYLGIKGLSCEVVEEMIVAGSTSSQTWVGGSL</sequence>
<dbReference type="InterPro" id="IPR001878">
    <property type="entry name" value="Znf_CCHC"/>
</dbReference>
<evidence type="ECO:0000256" key="2">
    <source>
        <dbReference type="SAM" id="MobiDB-lite"/>
    </source>
</evidence>
<organism evidence="4 5">
    <name type="scientific">Carassius auratus</name>
    <name type="common">Goldfish</name>
    <dbReference type="NCBI Taxonomy" id="7957"/>
    <lineage>
        <taxon>Eukaryota</taxon>
        <taxon>Metazoa</taxon>
        <taxon>Chordata</taxon>
        <taxon>Craniata</taxon>
        <taxon>Vertebrata</taxon>
        <taxon>Euteleostomi</taxon>
        <taxon>Actinopterygii</taxon>
        <taxon>Neopterygii</taxon>
        <taxon>Teleostei</taxon>
        <taxon>Ostariophysi</taxon>
        <taxon>Cypriniformes</taxon>
        <taxon>Cyprinidae</taxon>
        <taxon>Cyprininae</taxon>
        <taxon>Carassius</taxon>
    </lineage>
</organism>
<dbReference type="GeneID" id="113119923"/>
<keyword evidence="4" id="KW-1185">Reference proteome</keyword>
<dbReference type="Proteomes" id="UP000515129">
    <property type="component" value="Chromosome 19"/>
</dbReference>
<keyword evidence="1" id="KW-0863">Zinc-finger</keyword>
<dbReference type="GO" id="GO:0003676">
    <property type="term" value="F:nucleic acid binding"/>
    <property type="evidence" value="ECO:0007669"/>
    <property type="project" value="InterPro"/>
</dbReference>
<proteinExistence type="predicted"/>
<evidence type="ECO:0000259" key="3">
    <source>
        <dbReference type="PROSITE" id="PS50158"/>
    </source>
</evidence>
<dbReference type="AlphaFoldDB" id="A0A6P6RIZ4"/>
<evidence type="ECO:0000313" key="5">
    <source>
        <dbReference type="RefSeq" id="XP_026145446.1"/>
    </source>
</evidence>
<reference evidence="5" key="1">
    <citation type="submission" date="2025-08" db="UniProtKB">
        <authorList>
            <consortium name="RefSeq"/>
        </authorList>
    </citation>
    <scope>IDENTIFICATION</scope>
    <source>
        <strain evidence="5">Wakin</strain>
        <tissue evidence="5">Muscle</tissue>
    </source>
</reference>
<dbReference type="KEGG" id="caua:113119923"/>
<accession>A0A6P6RIZ4</accession>
<protein>
    <submittedName>
        <fullName evidence="5">Uncharacterized protein LOC113119923</fullName>
    </submittedName>
</protein>
<name>A0A6P6RIZ4_CARAU</name>
<keyword evidence="1" id="KW-0862">Zinc</keyword>
<evidence type="ECO:0000256" key="1">
    <source>
        <dbReference type="PROSITE-ProRule" id="PRU00047"/>
    </source>
</evidence>
<dbReference type="PROSITE" id="PS50158">
    <property type="entry name" value="ZF_CCHC"/>
    <property type="match status" value="1"/>
</dbReference>
<dbReference type="OrthoDB" id="8934056at2759"/>
<dbReference type="GO" id="GO:0008270">
    <property type="term" value="F:zinc ion binding"/>
    <property type="evidence" value="ECO:0007669"/>
    <property type="project" value="UniProtKB-KW"/>
</dbReference>
<evidence type="ECO:0000313" key="4">
    <source>
        <dbReference type="Proteomes" id="UP000515129"/>
    </source>
</evidence>
<feature type="region of interest" description="Disordered" evidence="2">
    <location>
        <begin position="1"/>
        <end position="55"/>
    </location>
</feature>
<gene>
    <name evidence="5" type="primary">LOC113119923</name>
</gene>
<keyword evidence="1" id="KW-0479">Metal-binding</keyword>